<reference evidence="2 3" key="1">
    <citation type="journal article" date="2016" name="Int. J. Syst. Evol. Microbiol.">
        <title>Tessaracoccus flavus sp. nov., isolated from the drainage system of a lindane-producing factory.</title>
        <authorList>
            <person name="Kumari R."/>
            <person name="Singh P."/>
            <person name="Schumann P."/>
            <person name="Lal R."/>
        </authorList>
    </citation>
    <scope>NUCLEOTIDE SEQUENCE [LARGE SCALE GENOMIC DNA]</scope>
    <source>
        <strain evidence="2 3">RP1T</strain>
    </source>
</reference>
<feature type="compositionally biased region" description="Polar residues" evidence="1">
    <location>
        <begin position="79"/>
        <end position="88"/>
    </location>
</feature>
<proteinExistence type="predicted"/>
<keyword evidence="3" id="KW-1185">Reference proteome</keyword>
<dbReference type="Proteomes" id="UP000188324">
    <property type="component" value="Chromosome"/>
</dbReference>
<evidence type="ECO:0000313" key="3">
    <source>
        <dbReference type="Proteomes" id="UP000188324"/>
    </source>
</evidence>
<accession>A0A1Q2CFV3</accession>
<feature type="region of interest" description="Disordered" evidence="1">
    <location>
        <begin position="43"/>
        <end position="88"/>
    </location>
</feature>
<sequence>MAKGSIKVLGKNKIALALAFFVDAVNTRLIFHMPTDFFERWTGAPDPYLPDPDDPAWTDPDHQPPDTRAGPEEAILATSPATTEPITT</sequence>
<organism evidence="2 3">
    <name type="scientific">Tessaracoccus flavus</name>
    <dbReference type="NCBI Taxonomy" id="1610493"/>
    <lineage>
        <taxon>Bacteria</taxon>
        <taxon>Bacillati</taxon>
        <taxon>Actinomycetota</taxon>
        <taxon>Actinomycetes</taxon>
        <taxon>Propionibacteriales</taxon>
        <taxon>Propionibacteriaceae</taxon>
        <taxon>Tessaracoccus</taxon>
    </lineage>
</organism>
<evidence type="ECO:0000256" key="1">
    <source>
        <dbReference type="SAM" id="MobiDB-lite"/>
    </source>
</evidence>
<dbReference type="AlphaFoldDB" id="A0A1Q2CFV3"/>
<dbReference type="RefSeq" id="WP_077342594.1">
    <property type="nucleotide sequence ID" value="NZ_CP019605.1"/>
</dbReference>
<protein>
    <submittedName>
        <fullName evidence="2">Uncharacterized protein</fullName>
    </submittedName>
</protein>
<dbReference type="OrthoDB" id="3734307at2"/>
<name>A0A1Q2CFV3_9ACTN</name>
<gene>
    <name evidence="2" type="ORF">RPIT_09460</name>
</gene>
<feature type="compositionally biased region" description="Basic and acidic residues" evidence="1">
    <location>
        <begin position="59"/>
        <end position="71"/>
    </location>
</feature>
<dbReference type="KEGG" id="tfl:RPIT_09460"/>
<evidence type="ECO:0000313" key="2">
    <source>
        <dbReference type="EMBL" id="AQP44983.1"/>
    </source>
</evidence>
<dbReference type="EMBL" id="CP019605">
    <property type="protein sequence ID" value="AQP44983.1"/>
    <property type="molecule type" value="Genomic_DNA"/>
</dbReference>